<evidence type="ECO:0000256" key="1">
    <source>
        <dbReference type="PIRNR" id="PIRNR037226"/>
    </source>
</evidence>
<reference evidence="2 3" key="1">
    <citation type="submission" date="2018-06" db="EMBL/GenBank/DDBJ databases">
        <title>Genome conservation of Clostridium tetani.</title>
        <authorList>
            <person name="Bruggemann H."/>
            <person name="Popoff M.R."/>
        </authorList>
    </citation>
    <scope>NUCLEOTIDE SEQUENCE [LARGE SCALE GENOMIC DNA]</scope>
    <source>
        <strain evidence="2 3">2017.061</strain>
    </source>
</reference>
<dbReference type="SUPFAM" id="SSF53187">
    <property type="entry name" value="Zn-dependent exopeptidases"/>
    <property type="match status" value="1"/>
</dbReference>
<dbReference type="GO" id="GO:0005737">
    <property type="term" value="C:cytoplasm"/>
    <property type="evidence" value="ECO:0007669"/>
    <property type="project" value="TreeGrafter"/>
</dbReference>
<dbReference type="PANTHER" id="PTHR30575">
    <property type="entry name" value="PEPTIDASE M20"/>
    <property type="match status" value="1"/>
</dbReference>
<dbReference type="PIRSF" id="PIRSF037226">
    <property type="entry name" value="Amidohydrolase_ACY1L2_prd"/>
    <property type="match status" value="1"/>
</dbReference>
<dbReference type="Gene3D" id="3.40.630.10">
    <property type="entry name" value="Zn peptidases"/>
    <property type="match status" value="1"/>
</dbReference>
<dbReference type="GO" id="GO:0071713">
    <property type="term" value="F:para-aminobenzoyl-glutamate hydrolase activity"/>
    <property type="evidence" value="ECO:0007669"/>
    <property type="project" value="TreeGrafter"/>
</dbReference>
<dbReference type="Proteomes" id="UP000290921">
    <property type="component" value="Unassembled WGS sequence"/>
</dbReference>
<comment type="similarity">
    <text evidence="1">Belongs to the peptidase M20A family.</text>
</comment>
<dbReference type="AlphaFoldDB" id="A0A4Q0VE23"/>
<comment type="caution">
    <text evidence="2">The sequence shown here is derived from an EMBL/GenBank/DDBJ whole genome shotgun (WGS) entry which is preliminary data.</text>
</comment>
<dbReference type="PANTHER" id="PTHR30575:SF0">
    <property type="entry name" value="XAA-ARG DIPEPTIDASE"/>
    <property type="match status" value="1"/>
</dbReference>
<dbReference type="GO" id="GO:0046657">
    <property type="term" value="P:folic acid catabolic process"/>
    <property type="evidence" value="ECO:0007669"/>
    <property type="project" value="TreeGrafter"/>
</dbReference>
<dbReference type="InterPro" id="IPR017144">
    <property type="entry name" value="Xaa-Arg_dipeptidase"/>
</dbReference>
<dbReference type="EMBL" id="QMAP01000006">
    <property type="protein sequence ID" value="RXI48706.1"/>
    <property type="molecule type" value="Genomic_DNA"/>
</dbReference>
<evidence type="ECO:0000313" key="2">
    <source>
        <dbReference type="EMBL" id="RXI48706.1"/>
    </source>
</evidence>
<protein>
    <recommendedName>
        <fullName evidence="1">Peptidase M20 domain-containing protein 2</fullName>
    </recommendedName>
</protein>
<gene>
    <name evidence="2" type="ORF">DP130_08230</name>
</gene>
<organism evidence="2 3">
    <name type="scientific">Clostridium tetani</name>
    <dbReference type="NCBI Taxonomy" id="1513"/>
    <lineage>
        <taxon>Bacteria</taxon>
        <taxon>Bacillati</taxon>
        <taxon>Bacillota</taxon>
        <taxon>Clostridia</taxon>
        <taxon>Eubacteriales</taxon>
        <taxon>Clostridiaceae</taxon>
        <taxon>Clostridium</taxon>
    </lineage>
</organism>
<dbReference type="GO" id="GO:0016805">
    <property type="term" value="F:dipeptidase activity"/>
    <property type="evidence" value="ECO:0007669"/>
    <property type="project" value="InterPro"/>
</dbReference>
<name>A0A4Q0VE23_CLOTA</name>
<sequence length="392" mass="43710">MNSLIGSDSMKQYIKSYINTIDNDLYNISKYIYENPESSFNEYKACNYLTNILKQNNFKVKDNFIDISTSFFAEYGYGFPKICFICEYDAFEGCGHLTGHNLISSMSIGAALSLSKAVSNLKKGSVVVIGCPGEFKGSSKVTMVKQGVFKNIDAVLMAHPNTITMESGTSMATIPLKITYKSQPDIAYKKLEDFSALDACILTLNILNLLNKKIGKDTYINSSLNNHVASPLYVPSNSDIELYIRGSKMDTLIPLEEKIRSICKFISDFMDVDNENFIFEMPYEELITNDTLSRIFSHNLKEAGIIDISPANKNFSSLSIGNISKVTPCIHPYISITKDISINYLSNEFAKATISSFAHDVVLKTSQALALSGLDLIQKENLINEMNNSFHH</sequence>
<dbReference type="InterPro" id="IPR052030">
    <property type="entry name" value="Peptidase_M20/M20A_hydrolases"/>
</dbReference>
<accession>A0A4Q0VE23</accession>
<evidence type="ECO:0000313" key="3">
    <source>
        <dbReference type="Proteomes" id="UP000290921"/>
    </source>
</evidence>
<dbReference type="Gene3D" id="3.30.70.360">
    <property type="match status" value="1"/>
</dbReference>
<proteinExistence type="inferred from homology"/>